<organism evidence="3 4">
    <name type="scientific">Clostridium celatum DSM 1785</name>
    <dbReference type="NCBI Taxonomy" id="545697"/>
    <lineage>
        <taxon>Bacteria</taxon>
        <taxon>Bacillati</taxon>
        <taxon>Bacillota</taxon>
        <taxon>Clostridia</taxon>
        <taxon>Eubacteriales</taxon>
        <taxon>Clostridiaceae</taxon>
        <taxon>Clostridium</taxon>
    </lineage>
</organism>
<evidence type="ECO:0008006" key="5">
    <source>
        <dbReference type="Google" id="ProtNLM"/>
    </source>
</evidence>
<protein>
    <recommendedName>
        <fullName evidence="5">RDD domain-containing protein</fullName>
    </recommendedName>
</protein>
<reference evidence="3 4" key="1">
    <citation type="submission" date="2012-05" db="EMBL/GenBank/DDBJ databases">
        <authorList>
            <person name="Weinstock G."/>
            <person name="Sodergren E."/>
            <person name="Lobos E.A."/>
            <person name="Fulton L."/>
            <person name="Fulton R."/>
            <person name="Courtney L."/>
            <person name="Fronick C."/>
            <person name="O'Laughlin M."/>
            <person name="Godfrey J."/>
            <person name="Wilson R.M."/>
            <person name="Miner T."/>
            <person name="Farmer C."/>
            <person name="Delehaunty K."/>
            <person name="Cordes M."/>
            <person name="Minx P."/>
            <person name="Tomlinson C."/>
            <person name="Chen J."/>
            <person name="Wollam A."/>
            <person name="Pepin K.H."/>
            <person name="Bhonagiri V."/>
            <person name="Zhang X."/>
            <person name="Suruliraj S."/>
            <person name="Warren W."/>
            <person name="Mitreva M."/>
            <person name="Mardis E.R."/>
            <person name="Wilson R.K."/>
        </authorList>
    </citation>
    <scope>NUCLEOTIDE SEQUENCE [LARGE SCALE GENOMIC DNA]</scope>
    <source>
        <strain evidence="3 4">DSM 1785</strain>
    </source>
</reference>
<feature type="transmembrane region" description="Helical" evidence="2">
    <location>
        <begin position="74"/>
        <end position="96"/>
    </location>
</feature>
<evidence type="ECO:0000313" key="3">
    <source>
        <dbReference type="EMBL" id="EKY22250.1"/>
    </source>
</evidence>
<proteinExistence type="predicted"/>
<comment type="caution">
    <text evidence="3">The sequence shown here is derived from an EMBL/GenBank/DDBJ whole genome shotgun (WGS) entry which is preliminary data.</text>
</comment>
<dbReference type="HOGENOM" id="CLU_1871797_0_0_9"/>
<sequence length="136" mass="15751">MVEKNNENLEKEEITLDELDNEVTLDELEEEVEIIRAEEKIAEEKEFLVSEDIKNEGKFTYYAKVFLTGVFDQILAIGLALVLFGILTLILNVAGYQIVMKEAMFTILYIISNVLYYPIIQEMLHGKTLARKLLFR</sequence>
<dbReference type="RefSeq" id="WP_005216105.1">
    <property type="nucleotide sequence ID" value="NZ_KB291715.1"/>
</dbReference>
<gene>
    <name evidence="3" type="ORF">HMPREF0216_03294</name>
</gene>
<evidence type="ECO:0000256" key="1">
    <source>
        <dbReference type="SAM" id="Coils"/>
    </source>
</evidence>
<dbReference type="STRING" id="545697.HMPREF0216_03294"/>
<dbReference type="eggNOG" id="ENOG5032B4E">
    <property type="taxonomic scope" value="Bacteria"/>
</dbReference>
<keyword evidence="2" id="KW-0812">Transmembrane</keyword>
<evidence type="ECO:0000256" key="2">
    <source>
        <dbReference type="SAM" id="Phobius"/>
    </source>
</evidence>
<dbReference type="Proteomes" id="UP000010420">
    <property type="component" value="Unassembled WGS sequence"/>
</dbReference>
<feature type="coiled-coil region" evidence="1">
    <location>
        <begin position="2"/>
        <end position="45"/>
    </location>
</feature>
<dbReference type="PATRIC" id="fig|545697.3.peg.3218"/>
<name>L1Q3H9_9CLOT</name>
<keyword evidence="1" id="KW-0175">Coiled coil</keyword>
<evidence type="ECO:0000313" key="4">
    <source>
        <dbReference type="Proteomes" id="UP000010420"/>
    </source>
</evidence>
<keyword evidence="4" id="KW-1185">Reference proteome</keyword>
<keyword evidence="2" id="KW-1133">Transmembrane helix</keyword>
<accession>L1Q3H9</accession>
<keyword evidence="2" id="KW-0472">Membrane</keyword>
<dbReference type="EMBL" id="AMEZ01000133">
    <property type="protein sequence ID" value="EKY22250.1"/>
    <property type="molecule type" value="Genomic_DNA"/>
</dbReference>
<feature type="transmembrane region" description="Helical" evidence="2">
    <location>
        <begin position="103"/>
        <end position="120"/>
    </location>
</feature>
<dbReference type="AlphaFoldDB" id="L1Q3H9"/>
<dbReference type="OrthoDB" id="1936840at2"/>